<feature type="domain" description="DM13" evidence="3">
    <location>
        <begin position="29"/>
        <end position="138"/>
    </location>
</feature>
<evidence type="ECO:0000259" key="3">
    <source>
        <dbReference type="PROSITE" id="PS51549"/>
    </source>
</evidence>
<dbReference type="SMART" id="SM00686">
    <property type="entry name" value="DM13"/>
    <property type="match status" value="2"/>
</dbReference>
<evidence type="ECO:0000313" key="5">
    <source>
        <dbReference type="Proteomes" id="UP000829354"/>
    </source>
</evidence>
<keyword evidence="5" id="KW-1185">Reference proteome</keyword>
<proteinExistence type="predicted"/>
<evidence type="ECO:0000256" key="2">
    <source>
        <dbReference type="SAM" id="SignalP"/>
    </source>
</evidence>
<accession>A0AAE9FGM4</accession>
<dbReference type="PROSITE" id="PS51549">
    <property type="entry name" value="DM13"/>
    <property type="match status" value="2"/>
</dbReference>
<evidence type="ECO:0000313" key="4">
    <source>
        <dbReference type="EMBL" id="UMM41801.1"/>
    </source>
</evidence>
<evidence type="ECO:0000256" key="1">
    <source>
        <dbReference type="ARBA" id="ARBA00022737"/>
    </source>
</evidence>
<keyword evidence="2" id="KW-0732">Signal</keyword>
<reference evidence="4 5" key="1">
    <citation type="submission" date="2022-04" db="EMBL/GenBank/DDBJ databases">
        <title>Chromosome-level reference genomes for two strains of Caenorhabditis briggsae: an improved platform for comparative genomics.</title>
        <authorList>
            <person name="Stevens L."/>
            <person name="Andersen E."/>
        </authorList>
    </citation>
    <scope>NUCLEOTIDE SEQUENCE [LARGE SCALE GENOMIC DNA]</scope>
    <source>
        <strain evidence="4">VX34</strain>
        <tissue evidence="4">Whole-organism</tissue>
    </source>
</reference>
<dbReference type="Pfam" id="PF10517">
    <property type="entry name" value="DM13"/>
    <property type="match status" value="2"/>
</dbReference>
<sequence length="546" mass="61828">MLSLVVQTLLLSFGIVLSYEINTYNPDYGVYIGDLSSPETDIAGQVFIVNATTLQIFNLTFTPTQQDLYFWLDDKESPTKDGIKAHTYEYGITPLGPFSEENDRVVVHVPEKHRIDEFKSFSIYSFKSDKNFGSLVLPENVKIPKSVALNSEFTGKRYKLRSGPLYVIDRRTIKVYGFTFEGNKAPKTYFYVGRGASVSYSSGVKVAIRGKDEKDIPCSSTSEMILNIGEHKIRVKDSILERIVILFFLGLSISEISENYRGGKDIILELPENYDIFHIDWISVYCYKYRVNFGSVLVPTDDTLANLPPYVPSFKKNSDEKPMTRGVLKGSAERRNFTFQLGDIEHIKNYNGNLRSPKYVWHVNSVMSPDLYLVRNVTYNFNVEGGREKIIPDFYNPLYIGDDDEGGYLELSQNEVEKVTVYSPEPVESQTGPLCIWIQNKDKAANEPDAYLDCDGWPEDVHSFAFTPNETTPSVLYYNSGNNFNMGGRIFIVDELPEDIADSAEVPYNREKWHTLALSRQRADRVNGGKATLAAAFMIILTIALA</sequence>
<dbReference type="EMBL" id="CP092625">
    <property type="protein sequence ID" value="UMM41801.1"/>
    <property type="molecule type" value="Genomic_DNA"/>
</dbReference>
<dbReference type="PANTHER" id="PTHR24036:SF5">
    <property type="entry name" value="THROMBOMODULIN"/>
    <property type="match status" value="1"/>
</dbReference>
<dbReference type="InterPro" id="IPR052126">
    <property type="entry name" value="Spindle_Org/Thrombomodulin"/>
</dbReference>
<organism evidence="4 5">
    <name type="scientific">Caenorhabditis briggsae</name>
    <dbReference type="NCBI Taxonomy" id="6238"/>
    <lineage>
        <taxon>Eukaryota</taxon>
        <taxon>Metazoa</taxon>
        <taxon>Ecdysozoa</taxon>
        <taxon>Nematoda</taxon>
        <taxon>Chromadorea</taxon>
        <taxon>Rhabditida</taxon>
        <taxon>Rhabditina</taxon>
        <taxon>Rhabditomorpha</taxon>
        <taxon>Rhabditoidea</taxon>
        <taxon>Rhabditidae</taxon>
        <taxon>Peloderinae</taxon>
        <taxon>Caenorhabditis</taxon>
    </lineage>
</organism>
<dbReference type="Proteomes" id="UP000829354">
    <property type="component" value="Chromosome X"/>
</dbReference>
<name>A0AAE9FGM4_CAEBR</name>
<keyword evidence="1" id="KW-0677">Repeat</keyword>
<feature type="chain" id="PRO_5042056478" description="DM13 domain-containing protein" evidence="2">
    <location>
        <begin position="19"/>
        <end position="546"/>
    </location>
</feature>
<gene>
    <name evidence="4" type="ORF">L5515_017901</name>
</gene>
<dbReference type="InterPro" id="IPR019545">
    <property type="entry name" value="DM13_domain"/>
</dbReference>
<protein>
    <recommendedName>
        <fullName evidence="3">DM13 domain-containing protein</fullName>
    </recommendedName>
</protein>
<feature type="signal peptide" evidence="2">
    <location>
        <begin position="1"/>
        <end position="18"/>
    </location>
</feature>
<dbReference type="AlphaFoldDB" id="A0AAE9FGM4"/>
<feature type="domain" description="DM13" evidence="3">
    <location>
        <begin position="151"/>
        <end position="299"/>
    </location>
</feature>
<dbReference type="PANTHER" id="PTHR24036">
    <property type="entry name" value="SKELETOR-RELATED"/>
    <property type="match status" value="1"/>
</dbReference>